<evidence type="ECO:0000313" key="2">
    <source>
        <dbReference type="Proteomes" id="UP000008383"/>
    </source>
</evidence>
<dbReference type="RefSeq" id="XP_003021527.1">
    <property type="nucleotide sequence ID" value="XM_003021481.1"/>
</dbReference>
<sequence>MTSCFRVIEHVVPCQHIREYPYATATSQEETLSLAVKQYVPLDNPNPQPGDVTIIGTHANGFPKELYEPLWEEIHARSKQAGFRIRSIWIADAAHQGQSGVLNENSLGNDQNTSNGNGVIFRISLSVMHPRLLTTLILLDPVMNRLDVLDHEYSKQTKVNIPAMTLASTYRRDLWPSRLAAENALKGSKFYQNWDPRVLQRFFKYGLRELPTALYPLDDDSTNKPVGERPVTLTTTRHQEVFSFFRAAYGSKSEDGQTLNRTTHPDLDPNIYKSAFPFYRYEVARTFEMLPFVRPSVLYLFADHSEVSSPKMNQDKIEHTGIAVGGSGGAAEGRVKGIVMKGVGHLIAMEAVNRTAELCTDQISVEMHRWRREEEQLTTAWNKKSSVEKMTIDQEWVKQADLLDIRNTKKKTNTDAKL</sequence>
<gene>
    <name evidence="1" type="ORF">TRV_04374</name>
</gene>
<proteinExistence type="predicted"/>
<dbReference type="Gene3D" id="3.40.50.1820">
    <property type="entry name" value="alpha/beta hydrolase"/>
    <property type="match status" value="2"/>
</dbReference>
<dbReference type="AlphaFoldDB" id="D4DB75"/>
<dbReference type="Proteomes" id="UP000008383">
    <property type="component" value="Unassembled WGS sequence"/>
</dbReference>
<accession>D4DB75</accession>
<dbReference type="GeneID" id="9578488"/>
<protein>
    <submittedName>
        <fullName evidence="1">Toxin biosynthesis protein, putative</fullName>
    </submittedName>
</protein>
<dbReference type="EMBL" id="ACYE01000220">
    <property type="protein sequence ID" value="EFE40909.1"/>
    <property type="molecule type" value="Genomic_DNA"/>
</dbReference>
<dbReference type="InterPro" id="IPR029058">
    <property type="entry name" value="AB_hydrolase_fold"/>
</dbReference>
<comment type="caution">
    <text evidence="1">The sequence shown here is derived from an EMBL/GenBank/DDBJ whole genome shotgun (WGS) entry which is preliminary data.</text>
</comment>
<dbReference type="SUPFAM" id="SSF53474">
    <property type="entry name" value="alpha/beta-Hydrolases"/>
    <property type="match status" value="1"/>
</dbReference>
<reference evidence="2" key="1">
    <citation type="journal article" date="2011" name="Genome Biol.">
        <title>Comparative and functional genomics provide insights into the pathogenicity of dermatophytic fungi.</title>
        <authorList>
            <person name="Burmester A."/>
            <person name="Shelest E."/>
            <person name="Gloeckner G."/>
            <person name="Heddergott C."/>
            <person name="Schindler S."/>
            <person name="Staib P."/>
            <person name="Heidel A."/>
            <person name="Felder M."/>
            <person name="Petzold A."/>
            <person name="Szafranski K."/>
            <person name="Feuermann M."/>
            <person name="Pedruzzi I."/>
            <person name="Priebe S."/>
            <person name="Groth M."/>
            <person name="Winkler R."/>
            <person name="Li W."/>
            <person name="Kniemeyer O."/>
            <person name="Schroeckh V."/>
            <person name="Hertweck C."/>
            <person name="Hube B."/>
            <person name="White T.C."/>
            <person name="Platzer M."/>
            <person name="Guthke R."/>
            <person name="Heitman J."/>
            <person name="Woestemeyer J."/>
            <person name="Zipfel P.F."/>
            <person name="Monod M."/>
            <person name="Brakhage A.A."/>
        </authorList>
    </citation>
    <scope>NUCLEOTIDE SEQUENCE [LARGE SCALE GENOMIC DNA]</scope>
    <source>
        <strain evidence="2">HKI 0517</strain>
    </source>
</reference>
<dbReference type="HOGENOM" id="CLU_036837_0_0_1"/>
<evidence type="ECO:0000313" key="1">
    <source>
        <dbReference type="EMBL" id="EFE40909.1"/>
    </source>
</evidence>
<dbReference type="KEGG" id="tve:TRV_04374"/>
<keyword evidence="2" id="KW-1185">Reference proteome</keyword>
<organism evidence="1 2">
    <name type="scientific">Trichophyton verrucosum (strain HKI 0517)</name>
    <dbReference type="NCBI Taxonomy" id="663202"/>
    <lineage>
        <taxon>Eukaryota</taxon>
        <taxon>Fungi</taxon>
        <taxon>Dikarya</taxon>
        <taxon>Ascomycota</taxon>
        <taxon>Pezizomycotina</taxon>
        <taxon>Eurotiomycetes</taxon>
        <taxon>Eurotiomycetidae</taxon>
        <taxon>Onygenales</taxon>
        <taxon>Arthrodermataceae</taxon>
        <taxon>Trichophyton</taxon>
    </lineage>
</organism>
<name>D4DB75_TRIVH</name>
<dbReference type="OrthoDB" id="94039at2759"/>